<keyword evidence="1" id="KW-0732">Signal</keyword>
<feature type="signal peptide" evidence="1">
    <location>
        <begin position="1"/>
        <end position="21"/>
    </location>
</feature>
<evidence type="ECO:0008006" key="4">
    <source>
        <dbReference type="Google" id="ProtNLM"/>
    </source>
</evidence>
<keyword evidence="3" id="KW-1185">Reference proteome</keyword>
<accession>A0A841REF7</accession>
<sequence>MRLKKSLIVPLIFLLGFTIFAQDTGDSEDIPMDNLDDLFAAPDEDIVVEEPEEDLHSQFEESDKIQFGGTFSLSAIGGVGLLDWEISEDSVEPSVGLESNLKLFFNARPAPEISLYGSLLTGFDPLALIDDSEWSDGDEAWDIPSIGELYVDYIVKDFLFTRFGKYNMSWGQARFYNNGDLLAISSGSYINARFSFPTLSGLSLVMMTGNTLDIEDFSYAVKVDFVFGETLITPAVKYNYNEGIHTLLSFKQVIGKTDIFIDFTTNFRDAFHLTAVVTGFYREWDSVKLYGEYRYSWIGDWYDPDDSIWDVGLYDEFPYGWNGKADGPGHQHIAALAVKWDNPFGAKFDLAAQVENNFSDWSGIVTLGLTQKILPYLRMNIGLPIVYGNENSWAMQNNADPEGRRIALALELELKTDF</sequence>
<protein>
    <recommendedName>
        <fullName evidence="4">Porin</fullName>
    </recommendedName>
</protein>
<proteinExistence type="predicted"/>
<organism evidence="2 3">
    <name type="scientific">Spirochaeta isovalerica</name>
    <dbReference type="NCBI Taxonomy" id="150"/>
    <lineage>
        <taxon>Bacteria</taxon>
        <taxon>Pseudomonadati</taxon>
        <taxon>Spirochaetota</taxon>
        <taxon>Spirochaetia</taxon>
        <taxon>Spirochaetales</taxon>
        <taxon>Spirochaetaceae</taxon>
        <taxon>Spirochaeta</taxon>
    </lineage>
</organism>
<dbReference type="RefSeq" id="WP_184746995.1">
    <property type="nucleotide sequence ID" value="NZ_JACHGJ010000004.1"/>
</dbReference>
<name>A0A841REF7_9SPIO</name>
<dbReference type="Proteomes" id="UP000587760">
    <property type="component" value="Unassembled WGS sequence"/>
</dbReference>
<feature type="chain" id="PRO_5032741154" description="Porin" evidence="1">
    <location>
        <begin position="22"/>
        <end position="418"/>
    </location>
</feature>
<evidence type="ECO:0000313" key="2">
    <source>
        <dbReference type="EMBL" id="MBB6480732.1"/>
    </source>
</evidence>
<gene>
    <name evidence="2" type="ORF">HNR50_002405</name>
</gene>
<reference evidence="2 3" key="1">
    <citation type="submission" date="2020-08" db="EMBL/GenBank/DDBJ databases">
        <title>Genomic Encyclopedia of Type Strains, Phase IV (KMG-IV): sequencing the most valuable type-strain genomes for metagenomic binning, comparative biology and taxonomic classification.</title>
        <authorList>
            <person name="Goeker M."/>
        </authorList>
    </citation>
    <scope>NUCLEOTIDE SEQUENCE [LARGE SCALE GENOMIC DNA]</scope>
    <source>
        <strain evidence="2 3">DSM 2461</strain>
    </source>
</reference>
<comment type="caution">
    <text evidence="2">The sequence shown here is derived from an EMBL/GenBank/DDBJ whole genome shotgun (WGS) entry which is preliminary data.</text>
</comment>
<evidence type="ECO:0000313" key="3">
    <source>
        <dbReference type="Proteomes" id="UP000587760"/>
    </source>
</evidence>
<evidence type="ECO:0000256" key="1">
    <source>
        <dbReference type="SAM" id="SignalP"/>
    </source>
</evidence>
<dbReference type="AlphaFoldDB" id="A0A841REF7"/>
<dbReference type="EMBL" id="JACHGJ010000004">
    <property type="protein sequence ID" value="MBB6480732.1"/>
    <property type="molecule type" value="Genomic_DNA"/>
</dbReference>